<feature type="transmembrane region" description="Helical" evidence="1">
    <location>
        <begin position="6"/>
        <end position="27"/>
    </location>
</feature>
<accession>A0ABD5VJL0</accession>
<dbReference type="Proteomes" id="UP001596395">
    <property type="component" value="Unassembled WGS sequence"/>
</dbReference>
<sequence>MPATTGASHGFAAFATLLIGTMFSKFVWELLPPLAELSLLVIGTLRQLGLAVPASRQFAGTIVVMVGLSFLWGILYHVSRH</sequence>
<protein>
    <submittedName>
        <fullName evidence="2">Uncharacterized protein</fullName>
    </submittedName>
</protein>
<dbReference type="RefSeq" id="WP_336352418.1">
    <property type="nucleotide sequence ID" value="NZ_JAZAQL010000006.1"/>
</dbReference>
<evidence type="ECO:0000313" key="2">
    <source>
        <dbReference type="EMBL" id="MFC6955500.1"/>
    </source>
</evidence>
<gene>
    <name evidence="2" type="ORF">ACFQGB_21780</name>
</gene>
<feature type="transmembrane region" description="Helical" evidence="1">
    <location>
        <begin position="58"/>
        <end position="78"/>
    </location>
</feature>
<keyword evidence="1" id="KW-1133">Transmembrane helix</keyword>
<proteinExistence type="predicted"/>
<reference evidence="2 3" key="1">
    <citation type="journal article" date="2019" name="Int. J. Syst. Evol. Microbiol.">
        <title>The Global Catalogue of Microorganisms (GCM) 10K type strain sequencing project: providing services to taxonomists for standard genome sequencing and annotation.</title>
        <authorList>
            <consortium name="The Broad Institute Genomics Platform"/>
            <consortium name="The Broad Institute Genome Sequencing Center for Infectious Disease"/>
            <person name="Wu L."/>
            <person name="Ma J."/>
        </authorList>
    </citation>
    <scope>NUCLEOTIDE SEQUENCE [LARGE SCALE GENOMIC DNA]</scope>
    <source>
        <strain evidence="2 3">GX26</strain>
    </source>
</reference>
<dbReference type="AlphaFoldDB" id="A0ABD5VJL0"/>
<evidence type="ECO:0000256" key="1">
    <source>
        <dbReference type="SAM" id="Phobius"/>
    </source>
</evidence>
<dbReference type="EMBL" id="JBHSXN010000006">
    <property type="protein sequence ID" value="MFC6955500.1"/>
    <property type="molecule type" value="Genomic_DNA"/>
</dbReference>
<name>A0ABD5VJL0_9EURY</name>
<keyword evidence="1" id="KW-0812">Transmembrane</keyword>
<comment type="caution">
    <text evidence="2">The sequence shown here is derived from an EMBL/GenBank/DDBJ whole genome shotgun (WGS) entry which is preliminary data.</text>
</comment>
<evidence type="ECO:0000313" key="3">
    <source>
        <dbReference type="Proteomes" id="UP001596395"/>
    </source>
</evidence>
<keyword evidence="3" id="KW-1185">Reference proteome</keyword>
<keyword evidence="1" id="KW-0472">Membrane</keyword>
<organism evidence="2 3">
    <name type="scientific">Halorubellus litoreus</name>
    <dbReference type="NCBI Taxonomy" id="755308"/>
    <lineage>
        <taxon>Archaea</taxon>
        <taxon>Methanobacteriati</taxon>
        <taxon>Methanobacteriota</taxon>
        <taxon>Stenosarchaea group</taxon>
        <taxon>Halobacteria</taxon>
        <taxon>Halobacteriales</taxon>
        <taxon>Halorubellaceae</taxon>
        <taxon>Halorubellus</taxon>
    </lineage>
</organism>